<feature type="transmembrane region" description="Helical" evidence="1">
    <location>
        <begin position="60"/>
        <end position="76"/>
    </location>
</feature>
<dbReference type="EMBL" id="CP045725">
    <property type="protein sequence ID" value="QGF24491.1"/>
    <property type="molecule type" value="Genomic_DNA"/>
</dbReference>
<accession>A0A5Q2FDP2</accession>
<keyword evidence="1" id="KW-0472">Membrane</keyword>
<evidence type="ECO:0000256" key="1">
    <source>
        <dbReference type="SAM" id="Phobius"/>
    </source>
</evidence>
<feature type="transmembrane region" description="Helical" evidence="1">
    <location>
        <begin position="21"/>
        <end position="40"/>
    </location>
</feature>
<feature type="transmembrane region" description="Helical" evidence="1">
    <location>
        <begin position="96"/>
        <end position="119"/>
    </location>
</feature>
<reference evidence="2 3" key="1">
    <citation type="submission" date="2019-10" db="EMBL/GenBank/DDBJ databases">
        <title>Genomic analysis of Raineyella sp. CBA3103.</title>
        <authorList>
            <person name="Roh S.W."/>
        </authorList>
    </citation>
    <scope>NUCLEOTIDE SEQUENCE [LARGE SCALE GENOMIC DNA]</scope>
    <source>
        <strain evidence="2 3">CBA3103</strain>
    </source>
</reference>
<keyword evidence="1" id="KW-1133">Transmembrane helix</keyword>
<dbReference type="KEGG" id="rain:Rai3103_13465"/>
<evidence type="ECO:0000313" key="2">
    <source>
        <dbReference type="EMBL" id="QGF24491.1"/>
    </source>
</evidence>
<dbReference type="Proteomes" id="UP000386847">
    <property type="component" value="Chromosome"/>
</dbReference>
<gene>
    <name evidence="2" type="ORF">Rai3103_13465</name>
</gene>
<evidence type="ECO:0008006" key="4">
    <source>
        <dbReference type="Google" id="ProtNLM"/>
    </source>
</evidence>
<proteinExistence type="predicted"/>
<organism evidence="2 3">
    <name type="scientific">Raineyella fluvialis</name>
    <dbReference type="NCBI Taxonomy" id="2662261"/>
    <lineage>
        <taxon>Bacteria</taxon>
        <taxon>Bacillati</taxon>
        <taxon>Actinomycetota</taxon>
        <taxon>Actinomycetes</taxon>
        <taxon>Propionibacteriales</taxon>
        <taxon>Propionibacteriaceae</taxon>
        <taxon>Raineyella</taxon>
    </lineage>
</organism>
<feature type="transmembrane region" description="Helical" evidence="1">
    <location>
        <begin position="187"/>
        <end position="208"/>
    </location>
</feature>
<sequence length="279" mass="29628">MTAAPAPTTPAPATAESTSPAQAWLVVAVLALPIALVVAADRLLVGWSLRDAGRLDAPTLAPLLGVGLVLLTRRRLPGLRTRFDVGVTPRVIRRSVALVLMVVAMMVVWNQLCLMFGWLPAPRIDVDAGLPFAARAAAYLPLAAAQELAWRGVVRPTLGAAHGWLGGGVGTGLVWGLLTGTTWRFGVGYGLLALLTAVGWSVMVSAVLEEMRHGQLLAAGLFQWALLLALFLLLPEESGVLRAAWVLALTALIGGVASAWVYVRSRRARLMSPYGRPER</sequence>
<protein>
    <recommendedName>
        <fullName evidence="4">CAAX protease self-immunity</fullName>
    </recommendedName>
</protein>
<evidence type="ECO:0000313" key="3">
    <source>
        <dbReference type="Proteomes" id="UP000386847"/>
    </source>
</evidence>
<dbReference type="RefSeq" id="WP_153573020.1">
    <property type="nucleotide sequence ID" value="NZ_CP045725.1"/>
</dbReference>
<feature type="transmembrane region" description="Helical" evidence="1">
    <location>
        <begin position="215"/>
        <end position="234"/>
    </location>
</feature>
<name>A0A5Q2FDP2_9ACTN</name>
<keyword evidence="1" id="KW-0812">Transmembrane</keyword>
<keyword evidence="3" id="KW-1185">Reference proteome</keyword>
<feature type="transmembrane region" description="Helical" evidence="1">
    <location>
        <begin position="240"/>
        <end position="263"/>
    </location>
</feature>
<dbReference type="AlphaFoldDB" id="A0A5Q2FDP2"/>